<keyword evidence="2" id="KW-1185">Reference proteome</keyword>
<evidence type="ECO:0000313" key="2">
    <source>
        <dbReference type="Proteomes" id="UP000314983"/>
    </source>
</evidence>
<reference evidence="1" key="5">
    <citation type="submission" date="2025-09" db="UniProtKB">
        <authorList>
            <consortium name="Ensembl"/>
        </authorList>
    </citation>
    <scope>IDENTIFICATION</scope>
</reference>
<proteinExistence type="predicted"/>
<evidence type="ECO:0000313" key="1">
    <source>
        <dbReference type="Ensembl" id="ENSEEEP00000022527.2"/>
    </source>
</evidence>
<dbReference type="OMA" id="HSEIICR"/>
<organism evidence="1 2">
    <name type="scientific">Electrophorus electricus</name>
    <name type="common">Electric eel</name>
    <name type="synonym">Gymnotus electricus</name>
    <dbReference type="NCBI Taxonomy" id="8005"/>
    <lineage>
        <taxon>Eukaryota</taxon>
        <taxon>Metazoa</taxon>
        <taxon>Chordata</taxon>
        <taxon>Craniata</taxon>
        <taxon>Vertebrata</taxon>
        <taxon>Euteleostomi</taxon>
        <taxon>Actinopterygii</taxon>
        <taxon>Neopterygii</taxon>
        <taxon>Teleostei</taxon>
        <taxon>Ostariophysi</taxon>
        <taxon>Gymnotiformes</taxon>
        <taxon>Gymnotoidei</taxon>
        <taxon>Gymnotidae</taxon>
        <taxon>Electrophorus</taxon>
    </lineage>
</organism>
<reference evidence="2" key="1">
    <citation type="journal article" date="2014" name="Science">
        <title>Nonhuman genetics. Genomic basis for the convergent evolution of electric organs.</title>
        <authorList>
            <person name="Gallant J.R."/>
            <person name="Traeger L.L."/>
            <person name="Volkening J.D."/>
            <person name="Moffett H."/>
            <person name="Chen P.H."/>
            <person name="Novina C.D."/>
            <person name="Phillips G.N.Jr."/>
            <person name="Anand R."/>
            <person name="Wells G.B."/>
            <person name="Pinch M."/>
            <person name="Guth R."/>
            <person name="Unguez G.A."/>
            <person name="Albert J.S."/>
            <person name="Zakon H.H."/>
            <person name="Samanta M.P."/>
            <person name="Sussman M.R."/>
        </authorList>
    </citation>
    <scope>NUCLEOTIDE SEQUENCE [LARGE SCALE GENOMIC DNA]</scope>
</reference>
<reference evidence="2" key="2">
    <citation type="journal article" date="2017" name="Sci. Adv.">
        <title>A tail of two voltages: Proteomic comparison of the three electric organs of the electric eel.</title>
        <authorList>
            <person name="Traeger L.L."/>
            <person name="Sabat G."/>
            <person name="Barrett-Wilt G.A."/>
            <person name="Wells G.B."/>
            <person name="Sussman M.R."/>
        </authorList>
    </citation>
    <scope>NUCLEOTIDE SEQUENCE [LARGE SCALE GENOMIC DNA]</scope>
</reference>
<dbReference type="STRING" id="8005.ENSEEEP00000022527"/>
<accession>A0A4W4FEI3</accession>
<reference evidence="1" key="4">
    <citation type="submission" date="2025-08" db="UniProtKB">
        <authorList>
            <consortium name="Ensembl"/>
        </authorList>
    </citation>
    <scope>IDENTIFICATION</scope>
</reference>
<dbReference type="AlphaFoldDB" id="A0A4W4FEI3"/>
<name>A0A4W4FEI3_ELEEL</name>
<dbReference type="SUPFAM" id="SSF55486">
    <property type="entry name" value="Metalloproteases ('zincins'), catalytic domain"/>
    <property type="match status" value="1"/>
</dbReference>
<protein>
    <submittedName>
        <fullName evidence="1">Uncharacterized protein</fullName>
    </submittedName>
</protein>
<dbReference type="Proteomes" id="UP000314983">
    <property type="component" value="Chromosome 17"/>
</dbReference>
<dbReference type="Ensembl" id="ENSEEET00000022777.2">
    <property type="protein sequence ID" value="ENSEEEP00000022527.2"/>
    <property type="gene ID" value="ENSEEEG00000010937.2"/>
</dbReference>
<sequence>MLTPRLFNNIFKHSEIICRHVNTWSPVGAAFNTQQRRGRDQLQNNGLFGNPRLSTRHGRLAQLQALRETELLVNRACTRPPGAQTVETFDRLSDSLCEVADLADFIKVAHPDAEFRKAAEKTRIDIRTVVENVFRRVAELFMFDFEISGIHLDEAKVCMSYVFVTWALSVLTSGHC</sequence>
<reference evidence="1" key="3">
    <citation type="submission" date="2020-05" db="EMBL/GenBank/DDBJ databases">
        <title>Electrophorus electricus (electric eel) genome, fEleEle1, primary haplotype.</title>
        <authorList>
            <person name="Myers G."/>
            <person name="Meyer A."/>
            <person name="Fedrigo O."/>
            <person name="Formenti G."/>
            <person name="Rhie A."/>
            <person name="Tracey A."/>
            <person name="Sims Y."/>
            <person name="Jarvis E.D."/>
        </authorList>
    </citation>
    <scope>NUCLEOTIDE SEQUENCE [LARGE SCALE GENOMIC DNA]</scope>
</reference>